<reference evidence="2" key="1">
    <citation type="journal article" date="2019" name="MBio">
        <title>Virus Genomes from Deep Sea Sediments Expand the Ocean Megavirome and Support Independent Origins of Viral Gigantism.</title>
        <authorList>
            <person name="Backstrom D."/>
            <person name="Yutin N."/>
            <person name="Jorgensen S.L."/>
            <person name="Dharamshi J."/>
            <person name="Homa F."/>
            <person name="Zaremba-Niedwiedzka K."/>
            <person name="Spang A."/>
            <person name="Wolf Y.I."/>
            <person name="Koonin E.V."/>
            <person name="Ettema T.J."/>
        </authorList>
    </citation>
    <scope>NUCLEOTIDE SEQUENCE</scope>
</reference>
<evidence type="ECO:0000256" key="1">
    <source>
        <dbReference type="SAM" id="MobiDB-lite"/>
    </source>
</evidence>
<sequence>MDSIDGVDVELAISEVLRNKITTLTPGSIQFRNVLDLNWLNKQAVQRVYQNVVLIGRLPDIYDVNIGGRAVWLYVKSKISDHHFDDFVIQDVLHMHARPAIHADYFSVSLAIPLKAEVVSQILHLTESTTYNRVSQRLTAACHFKGASDVTFYVIARLNSGEITIEEARSIYAELIPQALMEYQKVEKSVDMRSVATPLSNTLEKYYFSQANTKLADEMARRRPRGKSVTQAEIMLTETTLPSAPLRPGTVRLNLPTPGQIGNYLPRT</sequence>
<dbReference type="EMBL" id="MK500477">
    <property type="protein sequence ID" value="QBK90327.1"/>
    <property type="molecule type" value="Genomic_DNA"/>
</dbReference>
<evidence type="ECO:0000313" key="2">
    <source>
        <dbReference type="EMBL" id="QBK90327.1"/>
    </source>
</evidence>
<name>A0A481Z3C1_9VIRU</name>
<proteinExistence type="predicted"/>
<feature type="region of interest" description="Disordered" evidence="1">
    <location>
        <begin position="247"/>
        <end position="268"/>
    </location>
</feature>
<protein>
    <submittedName>
        <fullName evidence="2">Uncharacterized protein</fullName>
    </submittedName>
</protein>
<gene>
    <name evidence="2" type="ORF">LCPAC103_00080</name>
</gene>
<organism evidence="2">
    <name type="scientific">Pithovirus LCPAC103</name>
    <dbReference type="NCBI Taxonomy" id="2506588"/>
    <lineage>
        <taxon>Viruses</taxon>
        <taxon>Pithoviruses</taxon>
    </lineage>
</organism>
<accession>A0A481Z3C1</accession>